<sequence>MRDDKSALKTAALIMLILSFLLLWPSYNAASQAVNTTFAPYNAKLAEAKLPLLNMLDIIRPHTANDQMYPKRFWKTTGKACGSDCLAQVAMRAAKVGPVPLPWIAGAGGTLLLFGGLAALIAFPQGPRRNKINLDRHKITLKSRADTLPIVQRGRSQWGIMRRPDLKTGGRREFGNGIFLGAPGRGKSSLLKSWLLLSDALNFVVIDLKGDLWKDTAGHRAQLGPVYRLDLSTLTGHALDPFDTDKKADVIGLFEILLPTDEARTAHFNRAAQEIAGAYWEAAHLLKLPTLPVLVEAATGSAADMVQQARELVEAAPEGKRAELLRTFRGAFGSIWDDVEAASGGERGSVLSSFKSAFAGMQTPEILTTLAARTFDPAELVERRATLYITAPSTEAPYKAPLEMLLGAVIDEIFAYVDGHAPGQEIVILADEAGALKIPRFNNTLETGRSRNVTLTAFLQDLGQLRQYHPQGWRGITDTLNHWTFWRSNNPDAREFLREQCGVFDQPNPSRDPDERRRHPYIELNAFDELGAWHETAVISLLDYGQRSYVVHGTAVNPYKGTAKARMGQTPPKLPRLALRARPAPVAAITEPAAIPEVASHSVKPNAAPMVFEDVLDEETF</sequence>
<dbReference type="PANTHER" id="PTHR37937">
    <property type="entry name" value="CONJUGATIVE TRANSFER: DNA TRANSPORT"/>
    <property type="match status" value="1"/>
</dbReference>
<dbReference type="AlphaFoldDB" id="A0A3S0K5R5"/>
<evidence type="ECO:0008006" key="10">
    <source>
        <dbReference type="Google" id="ProtNLM"/>
    </source>
</evidence>
<dbReference type="Proteomes" id="UP000277766">
    <property type="component" value="Unassembled WGS sequence"/>
</dbReference>
<dbReference type="InterPro" id="IPR003688">
    <property type="entry name" value="TraG/VirD4"/>
</dbReference>
<dbReference type="SUPFAM" id="SSF52540">
    <property type="entry name" value="P-loop containing nucleoside triphosphate hydrolases"/>
    <property type="match status" value="1"/>
</dbReference>
<gene>
    <name evidence="8" type="ORF">EJ104_13010</name>
</gene>
<evidence type="ECO:0000256" key="5">
    <source>
        <dbReference type="ARBA" id="ARBA00022989"/>
    </source>
</evidence>
<evidence type="ECO:0000313" key="9">
    <source>
        <dbReference type="Proteomes" id="UP000277766"/>
    </source>
</evidence>
<keyword evidence="6 7" id="KW-0472">Membrane</keyword>
<dbReference type="InterPro" id="IPR051539">
    <property type="entry name" value="T4SS-coupling_protein"/>
</dbReference>
<feature type="transmembrane region" description="Helical" evidence="7">
    <location>
        <begin position="101"/>
        <end position="123"/>
    </location>
</feature>
<dbReference type="CDD" id="cd01127">
    <property type="entry name" value="TrwB_TraG_TraD_VirD4"/>
    <property type="match status" value="1"/>
</dbReference>
<keyword evidence="5 7" id="KW-1133">Transmembrane helix</keyword>
<evidence type="ECO:0000256" key="3">
    <source>
        <dbReference type="ARBA" id="ARBA00022475"/>
    </source>
</evidence>
<dbReference type="EMBL" id="RXPE01000049">
    <property type="protein sequence ID" value="RTR21385.1"/>
    <property type="molecule type" value="Genomic_DNA"/>
</dbReference>
<evidence type="ECO:0000256" key="4">
    <source>
        <dbReference type="ARBA" id="ARBA00022692"/>
    </source>
</evidence>
<dbReference type="PANTHER" id="PTHR37937:SF1">
    <property type="entry name" value="CONJUGATIVE TRANSFER: DNA TRANSPORT"/>
    <property type="match status" value="1"/>
</dbReference>
<dbReference type="Pfam" id="PF02534">
    <property type="entry name" value="T4SS-DNA_transf"/>
    <property type="match status" value="1"/>
</dbReference>
<comment type="similarity">
    <text evidence="2">Belongs to the VirD4/TraG family.</text>
</comment>
<organism evidence="8 9">
    <name type="scientific">Deinococcus radiophilus</name>
    <dbReference type="NCBI Taxonomy" id="32062"/>
    <lineage>
        <taxon>Bacteria</taxon>
        <taxon>Thermotogati</taxon>
        <taxon>Deinococcota</taxon>
        <taxon>Deinococci</taxon>
        <taxon>Deinococcales</taxon>
        <taxon>Deinococcaceae</taxon>
        <taxon>Deinococcus</taxon>
    </lineage>
</organism>
<dbReference type="RefSeq" id="WP_126353476.1">
    <property type="nucleotide sequence ID" value="NZ_CP086386.1"/>
</dbReference>
<dbReference type="GO" id="GO:0005886">
    <property type="term" value="C:plasma membrane"/>
    <property type="evidence" value="ECO:0007669"/>
    <property type="project" value="UniProtKB-SubCell"/>
</dbReference>
<evidence type="ECO:0000256" key="6">
    <source>
        <dbReference type="ARBA" id="ARBA00023136"/>
    </source>
</evidence>
<evidence type="ECO:0000256" key="7">
    <source>
        <dbReference type="SAM" id="Phobius"/>
    </source>
</evidence>
<dbReference type="InterPro" id="IPR027417">
    <property type="entry name" value="P-loop_NTPase"/>
</dbReference>
<accession>A0A3S0K5R5</accession>
<evidence type="ECO:0000313" key="8">
    <source>
        <dbReference type="EMBL" id="RTR21385.1"/>
    </source>
</evidence>
<keyword evidence="9" id="KW-1185">Reference proteome</keyword>
<comment type="subcellular location">
    <subcellularLocation>
        <location evidence="1">Cell membrane</location>
        <topology evidence="1">Multi-pass membrane protein</topology>
    </subcellularLocation>
</comment>
<keyword evidence="3" id="KW-1003">Cell membrane</keyword>
<keyword evidence="4 7" id="KW-0812">Transmembrane</keyword>
<evidence type="ECO:0000256" key="2">
    <source>
        <dbReference type="ARBA" id="ARBA00008806"/>
    </source>
</evidence>
<protein>
    <recommendedName>
        <fullName evidence="10">Type IV secretory system conjugative DNA transfer family protein</fullName>
    </recommendedName>
</protein>
<dbReference type="OrthoDB" id="226701at2"/>
<comment type="caution">
    <text evidence="8">The sequence shown here is derived from an EMBL/GenBank/DDBJ whole genome shotgun (WGS) entry which is preliminary data.</text>
</comment>
<proteinExistence type="inferred from homology"/>
<name>A0A3S0K5R5_9DEIO</name>
<dbReference type="Gene3D" id="3.40.50.300">
    <property type="entry name" value="P-loop containing nucleotide triphosphate hydrolases"/>
    <property type="match status" value="1"/>
</dbReference>
<evidence type="ECO:0000256" key="1">
    <source>
        <dbReference type="ARBA" id="ARBA00004651"/>
    </source>
</evidence>
<reference evidence="8 9" key="1">
    <citation type="submission" date="2018-12" db="EMBL/GenBank/DDBJ databases">
        <title>Deinococcus radiophilus ATCC 27603 genome sequencing and assembly.</title>
        <authorList>
            <person name="Maclea K.S."/>
            <person name="Maynard C.R."/>
        </authorList>
    </citation>
    <scope>NUCLEOTIDE SEQUENCE [LARGE SCALE GENOMIC DNA]</scope>
    <source>
        <strain evidence="8 9">ATCC 27603</strain>
    </source>
</reference>